<dbReference type="GO" id="GO:0043886">
    <property type="term" value="F:structural constituent of carboxysome shell"/>
    <property type="evidence" value="ECO:0007669"/>
    <property type="project" value="UniProtKB-ARBA"/>
</dbReference>
<dbReference type="InterPro" id="IPR058486">
    <property type="entry name" value="DUF8173"/>
</dbReference>
<dbReference type="RefSeq" id="WP_193909979.1">
    <property type="nucleotide sequence ID" value="NZ_JADEXG010000050.1"/>
</dbReference>
<organism evidence="3 4">
    <name type="scientific">Vasconcelosia minhoensis LEGE 07310</name>
    <dbReference type="NCBI Taxonomy" id="915328"/>
    <lineage>
        <taxon>Bacteria</taxon>
        <taxon>Bacillati</taxon>
        <taxon>Cyanobacteriota</taxon>
        <taxon>Cyanophyceae</taxon>
        <taxon>Nodosilineales</taxon>
        <taxon>Cymatolegaceae</taxon>
        <taxon>Vasconcelosia</taxon>
        <taxon>Vasconcelosia minhoensis</taxon>
    </lineage>
</organism>
<protein>
    <submittedName>
        <fullName evidence="3">Polymer-forming cytoskeletal protein</fullName>
    </submittedName>
</protein>
<feature type="transmembrane region" description="Helical" evidence="1">
    <location>
        <begin position="413"/>
        <end position="430"/>
    </location>
</feature>
<evidence type="ECO:0000259" key="2">
    <source>
        <dbReference type="Pfam" id="PF26514"/>
    </source>
</evidence>
<dbReference type="AlphaFoldDB" id="A0A8J7DRS6"/>
<evidence type="ECO:0000313" key="3">
    <source>
        <dbReference type="EMBL" id="MBE9079234.1"/>
    </source>
</evidence>
<keyword evidence="4" id="KW-1185">Reference proteome</keyword>
<feature type="transmembrane region" description="Helical" evidence="1">
    <location>
        <begin position="301"/>
        <end position="331"/>
    </location>
</feature>
<evidence type="ECO:0000256" key="1">
    <source>
        <dbReference type="SAM" id="Phobius"/>
    </source>
</evidence>
<reference evidence="3" key="1">
    <citation type="submission" date="2020-10" db="EMBL/GenBank/DDBJ databases">
        <authorList>
            <person name="Castelo-Branco R."/>
            <person name="Eusebio N."/>
            <person name="Adriana R."/>
            <person name="Vieira A."/>
            <person name="Brugerolle De Fraissinette N."/>
            <person name="Rezende De Castro R."/>
            <person name="Schneider M.P."/>
            <person name="Vasconcelos V."/>
            <person name="Leao P.N."/>
        </authorList>
    </citation>
    <scope>NUCLEOTIDE SEQUENCE</scope>
    <source>
        <strain evidence="3">LEGE 07310</strain>
    </source>
</reference>
<feature type="transmembrane region" description="Helical" evidence="1">
    <location>
        <begin position="391"/>
        <end position="407"/>
    </location>
</feature>
<feature type="transmembrane region" description="Helical" evidence="1">
    <location>
        <begin position="271"/>
        <end position="289"/>
    </location>
</feature>
<sequence>MRQLSPANWQRFSALAGLLLLVSLFLYLRLPASSWAMESRSGEQVTIAQNEVIEDDLYVSGAVVTIDGTVRGDVIGAGRQITVNGTVEGDLTAAGRTIVIDGTIDDDVRIAGQVLQLGENAQIGDDVVAAGASLESMAGSAISGDLSFRGAQALLAGTVQQDFRGAMAALELQGTVDGNASVDVGGEGDRPQVALRVDLPFLSPPPVAVPAVAGGLTVTDSAQIAGTLNYRSRSEAEIAPDAQIAGGANREIVESATPRSALIVWDLVQRWITLLLVGVLIFWVAPGWMNRLTTTVQAKPLASLGWGIAGLLIVGVLAIAIPAVTILLTALLGPFLWNLGILILGVGLLTNILLVVSFLLFIGYVPAIILSSATGQRLLYATRSDQRSKRIAPLAVGLLFFVLLTAIPILGNFIYSAVVVLGVGALLIWGRTGSKPTAIA</sequence>
<evidence type="ECO:0000313" key="4">
    <source>
        <dbReference type="Proteomes" id="UP000636505"/>
    </source>
</evidence>
<keyword evidence="1" id="KW-0472">Membrane</keyword>
<dbReference type="Proteomes" id="UP000636505">
    <property type="component" value="Unassembled WGS sequence"/>
</dbReference>
<feature type="transmembrane region" description="Helical" evidence="1">
    <location>
        <begin position="337"/>
        <end position="370"/>
    </location>
</feature>
<keyword evidence="1" id="KW-0812">Transmembrane</keyword>
<accession>A0A8J7DRS6</accession>
<feature type="domain" description="DUF8173" evidence="2">
    <location>
        <begin position="256"/>
        <end position="426"/>
    </location>
</feature>
<dbReference type="EMBL" id="JADEXG010000050">
    <property type="protein sequence ID" value="MBE9079234.1"/>
    <property type="molecule type" value="Genomic_DNA"/>
</dbReference>
<name>A0A8J7DRS6_9CYAN</name>
<comment type="caution">
    <text evidence="3">The sequence shown here is derived from an EMBL/GenBank/DDBJ whole genome shotgun (WGS) entry which is preliminary data.</text>
</comment>
<dbReference type="Pfam" id="PF26514">
    <property type="entry name" value="DUF8173"/>
    <property type="match status" value="1"/>
</dbReference>
<keyword evidence="1" id="KW-1133">Transmembrane helix</keyword>
<dbReference type="SUPFAM" id="SSF51161">
    <property type="entry name" value="Trimeric LpxA-like enzymes"/>
    <property type="match status" value="1"/>
</dbReference>
<proteinExistence type="predicted"/>
<dbReference type="InterPro" id="IPR011004">
    <property type="entry name" value="Trimer_LpxA-like_sf"/>
</dbReference>
<dbReference type="GO" id="GO:0031470">
    <property type="term" value="C:carboxysome"/>
    <property type="evidence" value="ECO:0007669"/>
    <property type="project" value="UniProtKB-ARBA"/>
</dbReference>
<gene>
    <name evidence="3" type="ORF">IQ241_18350</name>
</gene>